<keyword evidence="3" id="KW-1185">Reference proteome</keyword>
<protein>
    <submittedName>
        <fullName evidence="2">Uncharacterized protein</fullName>
    </submittedName>
</protein>
<evidence type="ECO:0000313" key="3">
    <source>
        <dbReference type="Proteomes" id="UP001054837"/>
    </source>
</evidence>
<sequence length="239" mass="27439">MYINREVVQETNVSVNINSPATQETKLRVHIYSQTAEEIKVSVYINRQLIKKPNLEIRHINRRVSEEIKLNLHFNSQAAQEISVNVYINRQVVQETQVSVDINGQISQEIKGIVNINDQVVRETKNLLHIPLRCSRLNNAPRPFVIHHDEKSYSTSTAKIGQNPWQGSHITINKEIIQKKPQSNEKQWSASNLWINHGGQQRNNKDAAKENNSRVGRRNFRGKGISRNGENKVGTKNNK</sequence>
<gene>
    <name evidence="2" type="ORF">CDAR_286861</name>
</gene>
<evidence type="ECO:0000256" key="1">
    <source>
        <dbReference type="SAM" id="MobiDB-lite"/>
    </source>
</evidence>
<dbReference type="EMBL" id="BPLQ01005865">
    <property type="protein sequence ID" value="GIY18085.1"/>
    <property type="molecule type" value="Genomic_DNA"/>
</dbReference>
<proteinExistence type="predicted"/>
<feature type="region of interest" description="Disordered" evidence="1">
    <location>
        <begin position="196"/>
        <end position="239"/>
    </location>
</feature>
<reference evidence="2 3" key="1">
    <citation type="submission" date="2021-06" db="EMBL/GenBank/DDBJ databases">
        <title>Caerostris darwini draft genome.</title>
        <authorList>
            <person name="Kono N."/>
            <person name="Arakawa K."/>
        </authorList>
    </citation>
    <scope>NUCLEOTIDE SEQUENCE [LARGE SCALE GENOMIC DNA]</scope>
</reference>
<accession>A0AAV4R9D6</accession>
<dbReference type="Proteomes" id="UP001054837">
    <property type="component" value="Unassembled WGS sequence"/>
</dbReference>
<name>A0AAV4R9D6_9ARAC</name>
<dbReference type="AlphaFoldDB" id="A0AAV4R9D6"/>
<evidence type="ECO:0000313" key="2">
    <source>
        <dbReference type="EMBL" id="GIY18085.1"/>
    </source>
</evidence>
<feature type="compositionally biased region" description="Basic and acidic residues" evidence="1">
    <location>
        <begin position="203"/>
        <end position="212"/>
    </location>
</feature>
<organism evidence="2 3">
    <name type="scientific">Caerostris darwini</name>
    <dbReference type="NCBI Taxonomy" id="1538125"/>
    <lineage>
        <taxon>Eukaryota</taxon>
        <taxon>Metazoa</taxon>
        <taxon>Ecdysozoa</taxon>
        <taxon>Arthropoda</taxon>
        <taxon>Chelicerata</taxon>
        <taxon>Arachnida</taxon>
        <taxon>Araneae</taxon>
        <taxon>Araneomorphae</taxon>
        <taxon>Entelegynae</taxon>
        <taxon>Araneoidea</taxon>
        <taxon>Araneidae</taxon>
        <taxon>Caerostris</taxon>
    </lineage>
</organism>
<comment type="caution">
    <text evidence="2">The sequence shown here is derived from an EMBL/GenBank/DDBJ whole genome shotgun (WGS) entry which is preliminary data.</text>
</comment>